<evidence type="ECO:0000256" key="5">
    <source>
        <dbReference type="SAM" id="SignalP"/>
    </source>
</evidence>
<evidence type="ECO:0000256" key="4">
    <source>
        <dbReference type="ARBA" id="ARBA00023157"/>
    </source>
</evidence>
<evidence type="ECO:0000313" key="8">
    <source>
        <dbReference type="RefSeq" id="XP_054831203.1"/>
    </source>
</evidence>
<evidence type="ECO:0000256" key="1">
    <source>
        <dbReference type="ARBA" id="ARBA00004613"/>
    </source>
</evidence>
<dbReference type="PROSITE" id="PS51465">
    <property type="entry name" value="KAZAL_2"/>
    <property type="match status" value="1"/>
</dbReference>
<evidence type="ECO:0000256" key="2">
    <source>
        <dbReference type="ARBA" id="ARBA00022525"/>
    </source>
</evidence>
<comment type="subcellular location">
    <subcellularLocation>
        <location evidence="1">Secreted</location>
    </subcellularLocation>
</comment>
<dbReference type="SUPFAM" id="SSF100895">
    <property type="entry name" value="Kazal-type serine protease inhibitors"/>
    <property type="match status" value="1"/>
</dbReference>
<keyword evidence="4" id="KW-1015">Disulfide bond</keyword>
<dbReference type="Pfam" id="PF00050">
    <property type="entry name" value="Kazal_1"/>
    <property type="match status" value="1"/>
</dbReference>
<name>A0AA97J4H3_EUBMA</name>
<keyword evidence="8" id="KW-0722">Serine protease inhibitor</keyword>
<accession>A0AA97J4H3</accession>
<gene>
    <name evidence="8" type="primary">LOC129326906</name>
</gene>
<feature type="chain" id="PRO_5041703879" evidence="5">
    <location>
        <begin position="22"/>
        <end position="89"/>
    </location>
</feature>
<dbReference type="InterPro" id="IPR002350">
    <property type="entry name" value="Kazal_dom"/>
</dbReference>
<keyword evidence="7" id="KW-1185">Reference proteome</keyword>
<feature type="domain" description="Kazal-like" evidence="6">
    <location>
        <begin position="35"/>
        <end position="89"/>
    </location>
</feature>
<evidence type="ECO:0000313" key="7">
    <source>
        <dbReference type="Proteomes" id="UP001190640"/>
    </source>
</evidence>
<dbReference type="Gene3D" id="3.30.60.30">
    <property type="match status" value="1"/>
</dbReference>
<feature type="signal peptide" evidence="5">
    <location>
        <begin position="1"/>
        <end position="21"/>
    </location>
</feature>
<keyword evidence="2" id="KW-0964">Secreted</keyword>
<keyword evidence="5" id="KW-0732">Signal</keyword>
<organism evidence="7 8">
    <name type="scientific">Eublepharis macularius</name>
    <name type="common">Leopard gecko</name>
    <name type="synonym">Cyrtodactylus macularius</name>
    <dbReference type="NCBI Taxonomy" id="481883"/>
    <lineage>
        <taxon>Eukaryota</taxon>
        <taxon>Metazoa</taxon>
        <taxon>Chordata</taxon>
        <taxon>Craniata</taxon>
        <taxon>Vertebrata</taxon>
        <taxon>Euteleostomi</taxon>
        <taxon>Lepidosauria</taxon>
        <taxon>Squamata</taxon>
        <taxon>Bifurcata</taxon>
        <taxon>Gekkota</taxon>
        <taxon>Eublepharidae</taxon>
        <taxon>Eublepharinae</taxon>
        <taxon>Eublepharis</taxon>
    </lineage>
</organism>
<dbReference type="KEGG" id="emc:129326906"/>
<dbReference type="AlphaFoldDB" id="A0AA97J4H3"/>
<evidence type="ECO:0000259" key="6">
    <source>
        <dbReference type="PROSITE" id="PS51465"/>
    </source>
</evidence>
<dbReference type="GO" id="GO:0005576">
    <property type="term" value="C:extracellular region"/>
    <property type="evidence" value="ECO:0007669"/>
    <property type="project" value="UniProtKB-SubCell"/>
</dbReference>
<dbReference type="RefSeq" id="XP_054831203.1">
    <property type="nucleotide sequence ID" value="XM_054975228.1"/>
</dbReference>
<dbReference type="Proteomes" id="UP001190640">
    <property type="component" value="Chromosome 4"/>
</dbReference>
<dbReference type="PANTHER" id="PTHR21312:SF28">
    <property type="entry name" value="OVOINHIBITOR-RELATED"/>
    <property type="match status" value="1"/>
</dbReference>
<dbReference type="SMART" id="SM00280">
    <property type="entry name" value="KAZAL"/>
    <property type="match status" value="1"/>
</dbReference>
<reference evidence="8" key="1">
    <citation type="submission" date="2025-08" db="UniProtKB">
        <authorList>
            <consortium name="RefSeq"/>
        </authorList>
    </citation>
    <scope>IDENTIFICATION</scope>
    <source>
        <tissue evidence="8">Blood</tissue>
    </source>
</reference>
<dbReference type="GeneID" id="129326906"/>
<keyword evidence="3 8" id="KW-0646">Protease inhibitor</keyword>
<proteinExistence type="predicted"/>
<dbReference type="PANTHER" id="PTHR21312">
    <property type="entry name" value="SERINE PROTEASE INHIBITOR"/>
    <property type="match status" value="1"/>
</dbReference>
<dbReference type="PROSITE" id="PS00282">
    <property type="entry name" value="KAZAL_1"/>
    <property type="match status" value="1"/>
</dbReference>
<dbReference type="InterPro" id="IPR036058">
    <property type="entry name" value="Kazal_dom_sf"/>
</dbReference>
<sequence length="89" mass="9951">MRVTTIFLLFTAGLFCTLGNAELDYSDSSEEEEVKVTLPDCEKYNLPACSKKVDFVCGTDGRTYDNECLLCLESQKKKVKIGILNRGKC</sequence>
<protein>
    <submittedName>
        <fullName evidence="8">Serine protease inhibitor Kazal-type 1-like</fullName>
    </submittedName>
</protein>
<dbReference type="GO" id="GO:0004867">
    <property type="term" value="F:serine-type endopeptidase inhibitor activity"/>
    <property type="evidence" value="ECO:0007669"/>
    <property type="project" value="UniProtKB-KW"/>
</dbReference>
<evidence type="ECO:0000256" key="3">
    <source>
        <dbReference type="ARBA" id="ARBA00022690"/>
    </source>
</evidence>